<evidence type="ECO:0000256" key="10">
    <source>
        <dbReference type="ARBA" id="ARBA00023037"/>
    </source>
</evidence>
<dbReference type="GO" id="GO:0033627">
    <property type="term" value="P:cell adhesion mediated by integrin"/>
    <property type="evidence" value="ECO:0007669"/>
    <property type="project" value="TreeGrafter"/>
</dbReference>
<dbReference type="GO" id="GO:0046872">
    <property type="term" value="F:metal ion binding"/>
    <property type="evidence" value="ECO:0007669"/>
    <property type="project" value="UniProtKB-KW"/>
</dbReference>
<gene>
    <name evidence="18" type="ORF">NHX12_017659</name>
</gene>
<dbReference type="Pfam" id="PF00092">
    <property type="entry name" value="VWA"/>
    <property type="match status" value="1"/>
</dbReference>
<dbReference type="SUPFAM" id="SSF69179">
    <property type="entry name" value="Integrin domains"/>
    <property type="match status" value="1"/>
</dbReference>
<evidence type="ECO:0000256" key="6">
    <source>
        <dbReference type="ARBA" id="ARBA00022737"/>
    </source>
</evidence>
<evidence type="ECO:0000256" key="3">
    <source>
        <dbReference type="ARBA" id="ARBA00022692"/>
    </source>
</evidence>
<dbReference type="Proteomes" id="UP001148018">
    <property type="component" value="Unassembled WGS sequence"/>
</dbReference>
<dbReference type="SUPFAM" id="SSF69318">
    <property type="entry name" value="Integrin alpha N-terminal domain"/>
    <property type="match status" value="1"/>
</dbReference>
<dbReference type="InterPro" id="IPR036465">
    <property type="entry name" value="vWFA_dom_sf"/>
</dbReference>
<dbReference type="AlphaFoldDB" id="A0A9Q0IUS0"/>
<name>A0A9Q0IUS0_9TELE</name>
<dbReference type="SUPFAM" id="SSF53300">
    <property type="entry name" value="vWA-like"/>
    <property type="match status" value="1"/>
</dbReference>
<keyword evidence="8 16" id="KW-0130">Cell adhesion</keyword>
<dbReference type="Pfam" id="PF01839">
    <property type="entry name" value="FG-GAP"/>
    <property type="match status" value="1"/>
</dbReference>
<dbReference type="GO" id="GO:0005178">
    <property type="term" value="F:integrin binding"/>
    <property type="evidence" value="ECO:0007669"/>
    <property type="project" value="TreeGrafter"/>
</dbReference>
<evidence type="ECO:0000256" key="16">
    <source>
        <dbReference type="RuleBase" id="RU003762"/>
    </source>
</evidence>
<dbReference type="Pfam" id="PF08441">
    <property type="entry name" value="Integrin_A_Ig_1"/>
    <property type="match status" value="1"/>
</dbReference>
<keyword evidence="10 16" id="KW-0401">Integrin</keyword>
<evidence type="ECO:0000256" key="4">
    <source>
        <dbReference type="ARBA" id="ARBA00022723"/>
    </source>
</evidence>
<keyword evidence="5" id="KW-0732">Signal</keyword>
<comment type="caution">
    <text evidence="18">The sequence shown here is derived from an EMBL/GenBank/DDBJ whole genome shotgun (WGS) entry which is preliminary data.</text>
</comment>
<dbReference type="InterPro" id="IPR032695">
    <property type="entry name" value="Integrin_dom_sf"/>
</dbReference>
<dbReference type="EMBL" id="JANIIK010000034">
    <property type="protein sequence ID" value="KAJ3614082.1"/>
    <property type="molecule type" value="Genomic_DNA"/>
</dbReference>
<protein>
    <recommendedName>
        <fullName evidence="17">VWFA domain-containing protein</fullName>
    </recommendedName>
</protein>
<dbReference type="GO" id="GO:0007229">
    <property type="term" value="P:integrin-mediated signaling pathway"/>
    <property type="evidence" value="ECO:0007669"/>
    <property type="project" value="UniProtKB-KW"/>
</dbReference>
<keyword evidence="6" id="KW-0677">Repeat</keyword>
<dbReference type="Gene3D" id="2.130.10.130">
    <property type="entry name" value="Integrin alpha, N-terminal"/>
    <property type="match status" value="1"/>
</dbReference>
<proteinExistence type="inferred from homology"/>
<dbReference type="SMART" id="SM00191">
    <property type="entry name" value="Int_alpha"/>
    <property type="match status" value="4"/>
</dbReference>
<dbReference type="PANTHER" id="PTHR23220:SF84">
    <property type="entry name" value="INTEGRIN ALPHA-L"/>
    <property type="match status" value="1"/>
</dbReference>
<dbReference type="InterPro" id="IPR002035">
    <property type="entry name" value="VWF_A"/>
</dbReference>
<keyword evidence="7" id="KW-0106">Calcium</keyword>
<dbReference type="GO" id="GO:0007160">
    <property type="term" value="P:cell-matrix adhesion"/>
    <property type="evidence" value="ECO:0007669"/>
    <property type="project" value="TreeGrafter"/>
</dbReference>
<dbReference type="PRINTS" id="PR01185">
    <property type="entry name" value="INTEGRINA"/>
</dbReference>
<keyword evidence="3" id="KW-0812">Transmembrane</keyword>
<evidence type="ECO:0000256" key="5">
    <source>
        <dbReference type="ARBA" id="ARBA00022729"/>
    </source>
</evidence>
<dbReference type="PROSITE" id="PS50234">
    <property type="entry name" value="VWFA"/>
    <property type="match status" value="1"/>
</dbReference>
<keyword evidence="11" id="KW-0472">Membrane</keyword>
<keyword evidence="13 16" id="KW-0675">Receptor</keyword>
<accession>A0A9Q0IUS0</accession>
<evidence type="ECO:0000256" key="7">
    <source>
        <dbReference type="ARBA" id="ARBA00022837"/>
    </source>
</evidence>
<evidence type="ECO:0000256" key="12">
    <source>
        <dbReference type="ARBA" id="ARBA00023157"/>
    </source>
</evidence>
<dbReference type="InterPro" id="IPR000413">
    <property type="entry name" value="Integrin_alpha"/>
</dbReference>
<dbReference type="Gene3D" id="2.60.40.1460">
    <property type="entry name" value="Integrin domains. Chain A, domain 2"/>
    <property type="match status" value="1"/>
</dbReference>
<organism evidence="18 19">
    <name type="scientific">Muraenolepis orangiensis</name>
    <name type="common">Patagonian moray cod</name>
    <dbReference type="NCBI Taxonomy" id="630683"/>
    <lineage>
        <taxon>Eukaryota</taxon>
        <taxon>Metazoa</taxon>
        <taxon>Chordata</taxon>
        <taxon>Craniata</taxon>
        <taxon>Vertebrata</taxon>
        <taxon>Euteleostomi</taxon>
        <taxon>Actinopterygii</taxon>
        <taxon>Neopterygii</taxon>
        <taxon>Teleostei</taxon>
        <taxon>Neoteleostei</taxon>
        <taxon>Acanthomorphata</taxon>
        <taxon>Zeiogadaria</taxon>
        <taxon>Gadariae</taxon>
        <taxon>Gadiformes</taxon>
        <taxon>Muraenolepidoidei</taxon>
        <taxon>Muraenolepididae</taxon>
        <taxon>Muraenolepis</taxon>
    </lineage>
</organism>
<keyword evidence="14" id="KW-0325">Glycoprotein</keyword>
<keyword evidence="4" id="KW-0479">Metal-binding</keyword>
<dbReference type="OrthoDB" id="5317514at2759"/>
<feature type="repeat" description="FG-GAP" evidence="15">
    <location>
        <begin position="261"/>
        <end position="317"/>
    </location>
</feature>
<evidence type="ECO:0000256" key="2">
    <source>
        <dbReference type="ARBA" id="ARBA00008054"/>
    </source>
</evidence>
<dbReference type="PANTHER" id="PTHR23220">
    <property type="entry name" value="INTEGRIN ALPHA"/>
    <property type="match status" value="1"/>
</dbReference>
<feature type="domain" description="VWFA" evidence="17">
    <location>
        <begin position="1"/>
        <end position="116"/>
    </location>
</feature>
<evidence type="ECO:0000256" key="11">
    <source>
        <dbReference type="ARBA" id="ARBA00023136"/>
    </source>
</evidence>
<dbReference type="PROSITE" id="PS51470">
    <property type="entry name" value="FG_GAP"/>
    <property type="match status" value="3"/>
</dbReference>
<keyword evidence="19" id="KW-1185">Reference proteome</keyword>
<evidence type="ECO:0000313" key="18">
    <source>
        <dbReference type="EMBL" id="KAJ3614082.1"/>
    </source>
</evidence>
<feature type="repeat" description="FG-GAP" evidence="15">
    <location>
        <begin position="322"/>
        <end position="382"/>
    </location>
</feature>
<dbReference type="GO" id="GO:0009897">
    <property type="term" value="C:external side of plasma membrane"/>
    <property type="evidence" value="ECO:0007669"/>
    <property type="project" value="TreeGrafter"/>
</dbReference>
<evidence type="ECO:0000259" key="17">
    <source>
        <dbReference type="PROSITE" id="PS50234"/>
    </source>
</evidence>
<reference evidence="18" key="1">
    <citation type="submission" date="2022-07" db="EMBL/GenBank/DDBJ databases">
        <title>Chromosome-level genome of Muraenolepis orangiensis.</title>
        <authorList>
            <person name="Kim J."/>
        </authorList>
    </citation>
    <scope>NUCLEOTIDE SEQUENCE</scope>
    <source>
        <strain evidence="18">KU_S4_2022</strain>
        <tissue evidence="18">Muscle</tissue>
    </source>
</reference>
<evidence type="ECO:0000256" key="13">
    <source>
        <dbReference type="ARBA" id="ARBA00023170"/>
    </source>
</evidence>
<dbReference type="GO" id="GO:0008305">
    <property type="term" value="C:integrin complex"/>
    <property type="evidence" value="ECO:0007669"/>
    <property type="project" value="InterPro"/>
</dbReference>
<dbReference type="InterPro" id="IPR013517">
    <property type="entry name" value="FG-GAP"/>
</dbReference>
<comment type="similarity">
    <text evidence="2 16">Belongs to the integrin alpha chain family.</text>
</comment>
<dbReference type="InterPro" id="IPR013519">
    <property type="entry name" value="Int_alpha_beta-p"/>
</dbReference>
<dbReference type="InterPro" id="IPR013649">
    <property type="entry name" value="Integrin_alpha_Ig-like_1"/>
</dbReference>
<feature type="repeat" description="FG-GAP" evidence="15">
    <location>
        <begin position="198"/>
        <end position="260"/>
    </location>
</feature>
<evidence type="ECO:0000256" key="15">
    <source>
        <dbReference type="PROSITE-ProRule" id="PRU00803"/>
    </source>
</evidence>
<keyword evidence="12" id="KW-1015">Disulfide bond</keyword>
<keyword evidence="9" id="KW-1133">Transmembrane helix</keyword>
<sequence length="479" mass="53229">MSIKNFRRYQVSNLDFKFAAVQFSSFARMVFNFNDYQNGKATELLKAEPFMQDLTNTYRALNYTLIELFENQMAGASPDATRVLLIITDGDPSDRDTTIKIVEKYDEKHITRFVIGGSLVLGSVGSNDWRGSLYELESNNMESNGIHIEDPDMAHSSYMGYSVAAGEKDLVSLYFTGAPRFKHMGEVVVFRKSHDTWEVVRRVTGEQIGSYFGAALCLVDLKSDGNTDFLLVGAPLFHHPHEKREGQIYVYRLTTQLELESTLNVSVPSRGRFGTSISLLADLNGDGLRDVAVGAPLEDDNRGAVYIYHGNQHTGIRPTFSQRIPADPGLDQIRFFGLAVDGTIDLGEDGLADLVVGSRGAAIVFRSKPVVNVKAHLNFEPAQISTVNIHCPAIQGNFLPMVTLTVCFDLAEVTRGITGTTNMALNITYSLEVDPNQSRQTSRGFFKETLDRNLQFTVELMTKHCFIHSVNMPVCKCTC</sequence>
<dbReference type="GO" id="GO:0098609">
    <property type="term" value="P:cell-cell adhesion"/>
    <property type="evidence" value="ECO:0007669"/>
    <property type="project" value="TreeGrafter"/>
</dbReference>
<comment type="subcellular location">
    <subcellularLocation>
        <location evidence="1 16">Membrane</location>
        <topology evidence="1 16">Single-pass type I membrane protein</topology>
    </subcellularLocation>
</comment>
<dbReference type="InterPro" id="IPR028994">
    <property type="entry name" value="Integrin_alpha_N"/>
</dbReference>
<evidence type="ECO:0000256" key="1">
    <source>
        <dbReference type="ARBA" id="ARBA00004479"/>
    </source>
</evidence>
<evidence type="ECO:0000313" key="19">
    <source>
        <dbReference type="Proteomes" id="UP001148018"/>
    </source>
</evidence>
<evidence type="ECO:0000256" key="9">
    <source>
        <dbReference type="ARBA" id="ARBA00022989"/>
    </source>
</evidence>
<evidence type="ECO:0000256" key="14">
    <source>
        <dbReference type="ARBA" id="ARBA00023180"/>
    </source>
</evidence>
<evidence type="ECO:0000256" key="8">
    <source>
        <dbReference type="ARBA" id="ARBA00022889"/>
    </source>
</evidence>